<dbReference type="OrthoDB" id="6339452at2759"/>
<dbReference type="Proteomes" id="UP000291343">
    <property type="component" value="Unassembled WGS sequence"/>
</dbReference>
<evidence type="ECO:0000256" key="2">
    <source>
        <dbReference type="ARBA" id="ARBA00022525"/>
    </source>
</evidence>
<evidence type="ECO:0000256" key="9">
    <source>
        <dbReference type="SAM" id="SignalP"/>
    </source>
</evidence>
<organism evidence="11 12">
    <name type="scientific">Laodelphax striatellus</name>
    <name type="common">Small brown planthopper</name>
    <name type="synonym">Delphax striatella</name>
    <dbReference type="NCBI Taxonomy" id="195883"/>
    <lineage>
        <taxon>Eukaryota</taxon>
        <taxon>Metazoa</taxon>
        <taxon>Ecdysozoa</taxon>
        <taxon>Arthropoda</taxon>
        <taxon>Hexapoda</taxon>
        <taxon>Insecta</taxon>
        <taxon>Pterygota</taxon>
        <taxon>Neoptera</taxon>
        <taxon>Paraneoptera</taxon>
        <taxon>Hemiptera</taxon>
        <taxon>Auchenorrhyncha</taxon>
        <taxon>Fulgoroidea</taxon>
        <taxon>Delphacidae</taxon>
        <taxon>Criomorphinae</taxon>
        <taxon>Laodelphax</taxon>
    </lineage>
</organism>
<accession>A0A482XGZ7</accession>
<evidence type="ECO:0000256" key="6">
    <source>
        <dbReference type="ARBA" id="ARBA00023157"/>
    </source>
</evidence>
<gene>
    <name evidence="11" type="ORF">LSTR_LSTR002034</name>
</gene>
<feature type="chain" id="PRO_5019838780" description="Peptidase S1 domain-containing protein" evidence="9">
    <location>
        <begin position="20"/>
        <end position="415"/>
    </location>
</feature>
<evidence type="ECO:0000313" key="12">
    <source>
        <dbReference type="Proteomes" id="UP000291343"/>
    </source>
</evidence>
<dbReference type="CDD" id="cd00190">
    <property type="entry name" value="Tryp_SPc"/>
    <property type="match status" value="1"/>
</dbReference>
<dbReference type="PANTHER" id="PTHR24252">
    <property type="entry name" value="ACROSIN-RELATED"/>
    <property type="match status" value="1"/>
</dbReference>
<dbReference type="InterPro" id="IPR009003">
    <property type="entry name" value="Peptidase_S1_PA"/>
</dbReference>
<dbReference type="GO" id="GO:0004252">
    <property type="term" value="F:serine-type endopeptidase activity"/>
    <property type="evidence" value="ECO:0007669"/>
    <property type="project" value="InterPro"/>
</dbReference>
<dbReference type="InterPro" id="IPR001254">
    <property type="entry name" value="Trypsin_dom"/>
</dbReference>
<evidence type="ECO:0000256" key="8">
    <source>
        <dbReference type="SAM" id="MobiDB-lite"/>
    </source>
</evidence>
<dbReference type="PROSITE" id="PS00135">
    <property type="entry name" value="TRYPSIN_SER"/>
    <property type="match status" value="1"/>
</dbReference>
<dbReference type="SUPFAM" id="SSF50494">
    <property type="entry name" value="Trypsin-like serine proteases"/>
    <property type="match status" value="1"/>
</dbReference>
<dbReference type="PRINTS" id="PR00722">
    <property type="entry name" value="CHYMOTRYPSIN"/>
</dbReference>
<dbReference type="GO" id="GO:0005576">
    <property type="term" value="C:extracellular region"/>
    <property type="evidence" value="ECO:0007669"/>
    <property type="project" value="UniProtKB-SubCell"/>
</dbReference>
<evidence type="ECO:0000256" key="3">
    <source>
        <dbReference type="ARBA" id="ARBA00022670"/>
    </source>
</evidence>
<comment type="caution">
    <text evidence="11">The sequence shown here is derived from an EMBL/GenBank/DDBJ whole genome shotgun (WGS) entry which is preliminary data.</text>
</comment>
<evidence type="ECO:0000256" key="4">
    <source>
        <dbReference type="ARBA" id="ARBA00022801"/>
    </source>
</evidence>
<dbReference type="InterPro" id="IPR043504">
    <property type="entry name" value="Peptidase_S1_PA_chymotrypsin"/>
</dbReference>
<evidence type="ECO:0000256" key="1">
    <source>
        <dbReference type="ARBA" id="ARBA00004613"/>
    </source>
</evidence>
<evidence type="ECO:0000313" key="11">
    <source>
        <dbReference type="EMBL" id="RZF45073.1"/>
    </source>
</evidence>
<evidence type="ECO:0000259" key="10">
    <source>
        <dbReference type="PROSITE" id="PS50240"/>
    </source>
</evidence>
<keyword evidence="6" id="KW-1015">Disulfide bond</keyword>
<dbReference type="InterPro" id="IPR033116">
    <property type="entry name" value="TRYPSIN_SER"/>
</dbReference>
<sequence>MEFSISVIIFTYLVLGGSAQSNLFEDDVCKEVDDVEWICKRLENCPTALQTIKQKRPEMCGFSGSSVVVCCEPSAADKQSTTSTQAPSRPPTTRRTTTTTARRPLVRPTAAPTPPPNARVSLQKCYEYARSVFQPRSDRPLILELEEEKEEEESLENTCGITEKALIIGGKPSSPREFPHQANLGYTFSNTIKWLCTGSLISENFVLSAAHCSKTRYGAPAWAMLGDLDIESDSDDARPQRVRIVEHIEHPRYRSEDPYNDITLYRLERNVQFDGYTRPACLNSVRHLKEKQAVATGWGYTRPGGLSSSELLKVRLNLINQTQCSQFWSKGGRLKEGIDDERMICAGDLEEKKDTCNGDSGGPLQNALSTPYCMYNIIGVTSFGRRECGSGAPGVYTRVSYYLPWIESVVGKKNS</sequence>
<keyword evidence="3 7" id="KW-0645">Protease</keyword>
<keyword evidence="4 7" id="KW-0378">Hydrolase</keyword>
<dbReference type="SMART" id="SM00020">
    <property type="entry name" value="Tryp_SPc"/>
    <property type="match status" value="1"/>
</dbReference>
<protein>
    <recommendedName>
        <fullName evidence="10">Peptidase S1 domain-containing protein</fullName>
    </recommendedName>
</protein>
<evidence type="ECO:0000256" key="7">
    <source>
        <dbReference type="RuleBase" id="RU363034"/>
    </source>
</evidence>
<dbReference type="SMR" id="A0A482XGZ7"/>
<dbReference type="FunFam" id="2.40.10.10:FF:000047">
    <property type="entry name" value="Trypsin eta"/>
    <property type="match status" value="1"/>
</dbReference>
<keyword evidence="12" id="KW-1185">Reference proteome</keyword>
<keyword evidence="9" id="KW-0732">Signal</keyword>
<feature type="signal peptide" evidence="9">
    <location>
        <begin position="1"/>
        <end position="19"/>
    </location>
</feature>
<dbReference type="InterPro" id="IPR001314">
    <property type="entry name" value="Peptidase_S1A"/>
</dbReference>
<proteinExistence type="predicted"/>
<dbReference type="Gene3D" id="2.40.10.10">
    <property type="entry name" value="Trypsin-like serine proteases"/>
    <property type="match status" value="2"/>
</dbReference>
<dbReference type="STRING" id="195883.A0A482XGZ7"/>
<reference evidence="11 12" key="1">
    <citation type="journal article" date="2017" name="Gigascience">
        <title>Genome sequence of the small brown planthopper, Laodelphax striatellus.</title>
        <authorList>
            <person name="Zhu J."/>
            <person name="Jiang F."/>
            <person name="Wang X."/>
            <person name="Yang P."/>
            <person name="Bao Y."/>
            <person name="Zhao W."/>
            <person name="Wang W."/>
            <person name="Lu H."/>
            <person name="Wang Q."/>
            <person name="Cui N."/>
            <person name="Li J."/>
            <person name="Chen X."/>
            <person name="Luo L."/>
            <person name="Yu J."/>
            <person name="Kang L."/>
            <person name="Cui F."/>
        </authorList>
    </citation>
    <scope>NUCLEOTIDE SEQUENCE [LARGE SCALE GENOMIC DNA]</scope>
    <source>
        <strain evidence="11">Lst14</strain>
    </source>
</reference>
<dbReference type="PROSITE" id="PS50240">
    <property type="entry name" value="TRYPSIN_DOM"/>
    <property type="match status" value="1"/>
</dbReference>
<name>A0A482XGZ7_LAOST</name>
<keyword evidence="5 7" id="KW-0720">Serine protease</keyword>
<feature type="region of interest" description="Disordered" evidence="8">
    <location>
        <begin position="78"/>
        <end position="118"/>
    </location>
</feature>
<feature type="domain" description="Peptidase S1" evidence="10">
    <location>
        <begin position="167"/>
        <end position="411"/>
    </location>
</feature>
<dbReference type="GO" id="GO:0016485">
    <property type="term" value="P:protein processing"/>
    <property type="evidence" value="ECO:0007669"/>
    <property type="project" value="UniProtKB-ARBA"/>
</dbReference>
<comment type="subcellular location">
    <subcellularLocation>
        <location evidence="1">Secreted</location>
    </subcellularLocation>
</comment>
<dbReference type="InParanoid" id="A0A482XGZ7"/>
<dbReference type="Pfam" id="PF00089">
    <property type="entry name" value="Trypsin"/>
    <property type="match status" value="1"/>
</dbReference>
<dbReference type="PANTHER" id="PTHR24252:SF7">
    <property type="entry name" value="HYALIN"/>
    <property type="match status" value="1"/>
</dbReference>
<dbReference type="AlphaFoldDB" id="A0A482XGZ7"/>
<keyword evidence="2" id="KW-0964">Secreted</keyword>
<dbReference type="FunCoup" id="A0A482XGZ7">
    <property type="interactions" value="5"/>
</dbReference>
<evidence type="ECO:0000256" key="5">
    <source>
        <dbReference type="ARBA" id="ARBA00022825"/>
    </source>
</evidence>
<dbReference type="EMBL" id="QKKF02010000">
    <property type="protein sequence ID" value="RZF45073.1"/>
    <property type="molecule type" value="Genomic_DNA"/>
</dbReference>
<feature type="compositionally biased region" description="Low complexity" evidence="8">
    <location>
        <begin position="80"/>
        <end position="110"/>
    </location>
</feature>
<dbReference type="InterPro" id="IPR018114">
    <property type="entry name" value="TRYPSIN_HIS"/>
</dbReference>
<dbReference type="PROSITE" id="PS00134">
    <property type="entry name" value="TRYPSIN_HIS"/>
    <property type="match status" value="1"/>
</dbReference>